<keyword evidence="4" id="KW-0677">Repeat</keyword>
<dbReference type="InterPro" id="IPR025760">
    <property type="entry name" value="Cystatin_Fetuin_A"/>
</dbReference>
<feature type="chain" id="PRO_5031403796" evidence="8">
    <location>
        <begin position="20"/>
        <end position="415"/>
    </location>
</feature>
<organism evidence="10 11">
    <name type="scientific">Mastacembelus armatus</name>
    <name type="common">zig-zag eel</name>
    <dbReference type="NCBI Taxonomy" id="205130"/>
    <lineage>
        <taxon>Eukaryota</taxon>
        <taxon>Metazoa</taxon>
        <taxon>Chordata</taxon>
        <taxon>Craniata</taxon>
        <taxon>Vertebrata</taxon>
        <taxon>Euteleostomi</taxon>
        <taxon>Actinopterygii</taxon>
        <taxon>Neopterygii</taxon>
        <taxon>Teleostei</taxon>
        <taxon>Neoteleostei</taxon>
        <taxon>Acanthomorphata</taxon>
        <taxon>Anabantaria</taxon>
        <taxon>Synbranchiformes</taxon>
        <taxon>Mastacembelidae</taxon>
        <taxon>Mastacembelus</taxon>
    </lineage>
</organism>
<dbReference type="Gene3D" id="3.10.450.10">
    <property type="match status" value="2"/>
</dbReference>
<evidence type="ECO:0000259" key="9">
    <source>
        <dbReference type="PROSITE" id="PS51529"/>
    </source>
</evidence>
<evidence type="ECO:0000256" key="4">
    <source>
        <dbReference type="ARBA" id="ARBA00022737"/>
    </source>
</evidence>
<evidence type="ECO:0000256" key="2">
    <source>
        <dbReference type="ARBA" id="ARBA00022525"/>
    </source>
</evidence>
<keyword evidence="2" id="KW-0964">Secreted</keyword>
<reference evidence="10" key="2">
    <citation type="submission" date="2025-09" db="UniProtKB">
        <authorList>
            <consortium name="Ensembl"/>
        </authorList>
    </citation>
    <scope>IDENTIFICATION</scope>
</reference>
<feature type="compositionally biased region" description="Pro residues" evidence="7">
    <location>
        <begin position="348"/>
        <end position="371"/>
    </location>
</feature>
<name>A0A7N8XAF0_9TELE</name>
<dbReference type="InterPro" id="IPR050735">
    <property type="entry name" value="Kininogen_Fetuin_HRG"/>
</dbReference>
<keyword evidence="3 8" id="KW-0732">Signal</keyword>
<dbReference type="InParanoid" id="A0A7N8XAF0"/>
<dbReference type="InterPro" id="IPR046350">
    <property type="entry name" value="Cystatin_sf"/>
</dbReference>
<dbReference type="PANTHER" id="PTHR13814:SF6">
    <property type="entry name" value="ALPHA-2-HS-GLYCOPROTEIN"/>
    <property type="match status" value="1"/>
</dbReference>
<protein>
    <submittedName>
        <fullName evidence="10">Alpha-2-HS-glycoprotein 1</fullName>
    </submittedName>
</protein>
<accession>A0A7N8XAF0</accession>
<evidence type="ECO:0000313" key="11">
    <source>
        <dbReference type="Proteomes" id="UP000261640"/>
    </source>
</evidence>
<evidence type="ECO:0000256" key="8">
    <source>
        <dbReference type="SAM" id="SignalP"/>
    </source>
</evidence>
<sequence length="415" mass="45557">MLRLLILVLLSSAVLICSAAPALEPVTCNEDNKTTAAHLATNHINEHHHHGYKFQLNEIQGIKLEKEDDGCSVQMQLDLLETKCHIVNPKEYEDCELREDHARAVMANCTVMMTVKTGDAKVIKYNCDTQQVKSNMEMARMCPDCPTLMPLNSPEGLTSVNEAVKQFNQNTTNQHYYVLQEVGRISSAYIMTTGMNYYAEFVLVETHCPMGSRIIPEACKPLCHDRAHHAFCHSSYSRTNGLGSVGCEFYPPLNTTALGPGEREPICRHHHHRGPPHHGPPPHAHGHPPHAGNEGSLPHAHGKGHHSHADGEGSCLKVHGKGHHSHADDEGSCPHAHGKHRPNANGQVPPPPAGGQGPPPHAGGHKPPPGQDRPHPHYHHFHPCHGLLTNIDPALHPICPWPHTEPHPNPKPNQS</sequence>
<evidence type="ECO:0000256" key="1">
    <source>
        <dbReference type="ARBA" id="ARBA00004613"/>
    </source>
</evidence>
<dbReference type="GeneTree" id="ENSGT00950000182930"/>
<dbReference type="GO" id="GO:0072562">
    <property type="term" value="C:blood microparticle"/>
    <property type="evidence" value="ECO:0007669"/>
    <property type="project" value="TreeGrafter"/>
</dbReference>
<keyword evidence="5" id="KW-1015">Disulfide bond</keyword>
<feature type="domain" description="Cystatin fetuin-A-type" evidence="9">
    <location>
        <begin position="22"/>
        <end position="130"/>
    </location>
</feature>
<dbReference type="GeneID" id="113139937"/>
<evidence type="ECO:0000256" key="6">
    <source>
        <dbReference type="ARBA" id="ARBA00023180"/>
    </source>
</evidence>
<feature type="region of interest" description="Disordered" evidence="7">
    <location>
        <begin position="260"/>
        <end position="381"/>
    </location>
</feature>
<reference evidence="10" key="1">
    <citation type="submission" date="2025-08" db="UniProtKB">
        <authorList>
            <consortium name="Ensembl"/>
        </authorList>
    </citation>
    <scope>IDENTIFICATION</scope>
</reference>
<dbReference type="Ensembl" id="ENSMAMT00000041850.1">
    <property type="protein sequence ID" value="ENSMAMP00000042836.1"/>
    <property type="gene ID" value="ENSMAMG00000027860.1"/>
</dbReference>
<evidence type="ECO:0000256" key="3">
    <source>
        <dbReference type="ARBA" id="ARBA00022729"/>
    </source>
</evidence>
<dbReference type="PROSITE" id="PS51529">
    <property type="entry name" value="CYSTATIN_FETUIN_A"/>
    <property type="match status" value="1"/>
</dbReference>
<dbReference type="AlphaFoldDB" id="A0A7N8XAF0"/>
<dbReference type="SUPFAM" id="SSF54403">
    <property type="entry name" value="Cystatin/monellin"/>
    <property type="match status" value="2"/>
</dbReference>
<dbReference type="PANTHER" id="PTHR13814">
    <property type="entry name" value="FETUIN"/>
    <property type="match status" value="1"/>
</dbReference>
<keyword evidence="11" id="KW-1185">Reference proteome</keyword>
<dbReference type="CDD" id="cd00042">
    <property type="entry name" value="CY"/>
    <property type="match status" value="1"/>
</dbReference>
<feature type="signal peptide" evidence="8">
    <location>
        <begin position="1"/>
        <end position="19"/>
    </location>
</feature>
<comment type="subcellular location">
    <subcellularLocation>
        <location evidence="1">Secreted</location>
    </subcellularLocation>
</comment>
<dbReference type="GO" id="GO:0004869">
    <property type="term" value="F:cysteine-type endopeptidase inhibitor activity"/>
    <property type="evidence" value="ECO:0007669"/>
    <property type="project" value="InterPro"/>
</dbReference>
<dbReference type="GO" id="GO:0031012">
    <property type="term" value="C:extracellular matrix"/>
    <property type="evidence" value="ECO:0007669"/>
    <property type="project" value="TreeGrafter"/>
</dbReference>
<evidence type="ECO:0000313" key="10">
    <source>
        <dbReference type="Ensembl" id="ENSMAMP00000042836.1"/>
    </source>
</evidence>
<proteinExistence type="predicted"/>
<evidence type="ECO:0000256" key="5">
    <source>
        <dbReference type="ARBA" id="ARBA00023157"/>
    </source>
</evidence>
<dbReference type="CTD" id="569558"/>
<evidence type="ECO:0000256" key="7">
    <source>
        <dbReference type="SAM" id="MobiDB-lite"/>
    </source>
</evidence>
<dbReference type="Proteomes" id="UP000261640">
    <property type="component" value="Unplaced"/>
</dbReference>
<keyword evidence="6" id="KW-0325">Glycoprotein</keyword>
<dbReference type="OrthoDB" id="8780871at2759"/>
<dbReference type="InterPro" id="IPR000010">
    <property type="entry name" value="Cystatin_dom"/>
</dbReference>
<dbReference type="RefSeq" id="XP_026179362.1">
    <property type="nucleotide sequence ID" value="XM_026323577.2"/>
</dbReference>
<dbReference type="Pfam" id="PF00031">
    <property type="entry name" value="Cystatin"/>
    <property type="match status" value="1"/>
</dbReference>